<dbReference type="EC" id="2.7.13.3" evidence="3"/>
<evidence type="ECO:0000256" key="5">
    <source>
        <dbReference type="ARBA" id="ARBA00022679"/>
    </source>
</evidence>
<evidence type="ECO:0000256" key="11">
    <source>
        <dbReference type="SAM" id="Phobius"/>
    </source>
</evidence>
<protein>
    <recommendedName>
        <fullName evidence="3">histidine kinase</fullName>
        <ecNumber evidence="3">2.7.13.3</ecNumber>
    </recommendedName>
</protein>
<dbReference type="InterPro" id="IPR003594">
    <property type="entry name" value="HATPase_dom"/>
</dbReference>
<dbReference type="PROSITE" id="PS50109">
    <property type="entry name" value="HIS_KIN"/>
    <property type="match status" value="1"/>
</dbReference>
<evidence type="ECO:0000256" key="7">
    <source>
        <dbReference type="ARBA" id="ARBA00022777"/>
    </source>
</evidence>
<dbReference type="GO" id="GO:0000155">
    <property type="term" value="F:phosphorelay sensor kinase activity"/>
    <property type="evidence" value="ECO:0007669"/>
    <property type="project" value="TreeGrafter"/>
</dbReference>
<dbReference type="GO" id="GO:0005886">
    <property type="term" value="C:plasma membrane"/>
    <property type="evidence" value="ECO:0007669"/>
    <property type="project" value="UniProtKB-SubCell"/>
</dbReference>
<dbReference type="InterPro" id="IPR036890">
    <property type="entry name" value="HATPase_C_sf"/>
</dbReference>
<accession>A0A2Z4UD04</accession>
<dbReference type="Gene3D" id="3.30.565.10">
    <property type="entry name" value="Histidine kinase-like ATPase, C-terminal domain"/>
    <property type="match status" value="1"/>
</dbReference>
<evidence type="ECO:0000259" key="12">
    <source>
        <dbReference type="PROSITE" id="PS50109"/>
    </source>
</evidence>
<dbReference type="PRINTS" id="PR00344">
    <property type="entry name" value="BCTRLSENSOR"/>
</dbReference>
<name>A0A2Z4UD04_9FIRM</name>
<dbReference type="GO" id="GO:0016036">
    <property type="term" value="P:cellular response to phosphate starvation"/>
    <property type="evidence" value="ECO:0007669"/>
    <property type="project" value="TreeGrafter"/>
</dbReference>
<dbReference type="RefSeq" id="WP_111920303.1">
    <property type="nucleotide sequence ID" value="NZ_CAUWHR010000010.1"/>
</dbReference>
<feature type="domain" description="Histidine kinase" evidence="12">
    <location>
        <begin position="129"/>
        <end position="331"/>
    </location>
</feature>
<dbReference type="PANTHER" id="PTHR45453">
    <property type="entry name" value="PHOSPHATE REGULON SENSOR PROTEIN PHOR"/>
    <property type="match status" value="1"/>
</dbReference>
<evidence type="ECO:0000313" key="14">
    <source>
        <dbReference type="Proteomes" id="UP000250003"/>
    </source>
</evidence>
<dbReference type="InterPro" id="IPR005467">
    <property type="entry name" value="His_kinase_dom"/>
</dbReference>
<dbReference type="PANTHER" id="PTHR45453:SF2">
    <property type="entry name" value="HISTIDINE KINASE"/>
    <property type="match status" value="1"/>
</dbReference>
<evidence type="ECO:0000256" key="4">
    <source>
        <dbReference type="ARBA" id="ARBA00022475"/>
    </source>
</evidence>
<keyword evidence="4" id="KW-1003">Cell membrane</keyword>
<dbReference type="Proteomes" id="UP000250003">
    <property type="component" value="Chromosome"/>
</dbReference>
<comment type="subcellular location">
    <subcellularLocation>
        <location evidence="2">Cell membrane</location>
        <topology evidence="2">Multi-pass membrane protein</topology>
    </subcellularLocation>
</comment>
<dbReference type="AlphaFoldDB" id="A0A2Z4UD04"/>
<feature type="transmembrane region" description="Helical" evidence="11">
    <location>
        <begin position="45"/>
        <end position="63"/>
    </location>
</feature>
<proteinExistence type="predicted"/>
<organism evidence="13 14">
    <name type="scientific">Blautia argi</name>
    <dbReference type="NCBI Taxonomy" id="1912897"/>
    <lineage>
        <taxon>Bacteria</taxon>
        <taxon>Bacillati</taxon>
        <taxon>Bacillota</taxon>
        <taxon>Clostridia</taxon>
        <taxon>Lachnospirales</taxon>
        <taxon>Lachnospiraceae</taxon>
        <taxon>Blautia</taxon>
    </lineage>
</organism>
<keyword evidence="8 11" id="KW-1133">Transmembrane helix</keyword>
<keyword evidence="6 11" id="KW-0812">Transmembrane</keyword>
<evidence type="ECO:0000256" key="8">
    <source>
        <dbReference type="ARBA" id="ARBA00022989"/>
    </source>
</evidence>
<evidence type="ECO:0000256" key="2">
    <source>
        <dbReference type="ARBA" id="ARBA00004651"/>
    </source>
</evidence>
<dbReference type="InterPro" id="IPR004358">
    <property type="entry name" value="Sig_transdc_His_kin-like_C"/>
</dbReference>
<dbReference type="SUPFAM" id="SSF55874">
    <property type="entry name" value="ATPase domain of HSP90 chaperone/DNA topoisomerase II/histidine kinase"/>
    <property type="match status" value="1"/>
</dbReference>
<keyword evidence="7 13" id="KW-0418">Kinase</keyword>
<dbReference type="SMART" id="SM00387">
    <property type="entry name" value="HATPase_c"/>
    <property type="match status" value="1"/>
</dbReference>
<feature type="transmembrane region" description="Helical" evidence="11">
    <location>
        <begin position="20"/>
        <end position="39"/>
    </location>
</feature>
<evidence type="ECO:0000256" key="6">
    <source>
        <dbReference type="ARBA" id="ARBA00022692"/>
    </source>
</evidence>
<keyword evidence="14" id="KW-1185">Reference proteome</keyword>
<keyword evidence="9" id="KW-0902">Two-component regulatory system</keyword>
<dbReference type="EMBL" id="CP030280">
    <property type="protein sequence ID" value="AWY98817.1"/>
    <property type="molecule type" value="Genomic_DNA"/>
</dbReference>
<dbReference type="Pfam" id="PF02518">
    <property type="entry name" value="HATPase_c"/>
    <property type="match status" value="1"/>
</dbReference>
<evidence type="ECO:0000256" key="1">
    <source>
        <dbReference type="ARBA" id="ARBA00000085"/>
    </source>
</evidence>
<sequence length="335" mass="38935">MTRAFLKDLKDYLKQHSRVVFLYIAFSCIFILFFVLYQIPAAAALYASAVCGFLGFVVLIPHFRKFRQNRRQLGRLCTQKEFFVDSLPLTEGILEQDYQELIRELDRRYRELEARDSQKYRDMIEYYTLWAHQIKTPIASMHLNLENEDTTLARDIRSDLMRIEQYADMVLCYLRLDSEDTDYVFREYATDSIVKQALHKFSSFFIRGKIRLEYRPIKGCVLTDEKWILFVLEQVLSNALKYTKAGGSISIEETEPGVLCVRDTGIGIAPEDLPRIFEKGYTGCNGRLQKKASGIGLYLCKRICERLGHKIRAESCIGEGTAVYLDLRKAQLETE</sequence>
<keyword evidence="5" id="KW-0808">Transferase</keyword>
<keyword evidence="10 11" id="KW-0472">Membrane</keyword>
<evidence type="ECO:0000256" key="10">
    <source>
        <dbReference type="ARBA" id="ARBA00023136"/>
    </source>
</evidence>
<dbReference type="GO" id="GO:0004721">
    <property type="term" value="F:phosphoprotein phosphatase activity"/>
    <property type="evidence" value="ECO:0007669"/>
    <property type="project" value="TreeGrafter"/>
</dbReference>
<reference evidence="14" key="1">
    <citation type="submission" date="2018-06" db="EMBL/GenBank/DDBJ databases">
        <title>Description of Blautia argi sp. nov., a new anaerobic isolated from dog feces.</title>
        <authorList>
            <person name="Chang Y.-H."/>
            <person name="Paek J."/>
            <person name="Shin Y."/>
        </authorList>
    </citation>
    <scope>NUCLEOTIDE SEQUENCE [LARGE SCALE GENOMIC DNA]</scope>
    <source>
        <strain evidence="14">KCTC 15426</strain>
    </source>
</reference>
<evidence type="ECO:0000313" key="13">
    <source>
        <dbReference type="EMBL" id="AWY98817.1"/>
    </source>
</evidence>
<comment type="catalytic activity">
    <reaction evidence="1">
        <text>ATP + protein L-histidine = ADP + protein N-phospho-L-histidine.</text>
        <dbReference type="EC" id="2.7.13.3"/>
    </reaction>
</comment>
<dbReference type="OrthoDB" id="9780487at2"/>
<evidence type="ECO:0000256" key="3">
    <source>
        <dbReference type="ARBA" id="ARBA00012438"/>
    </source>
</evidence>
<evidence type="ECO:0000256" key="9">
    <source>
        <dbReference type="ARBA" id="ARBA00023012"/>
    </source>
</evidence>
<dbReference type="InterPro" id="IPR050351">
    <property type="entry name" value="BphY/WalK/GraS-like"/>
</dbReference>
<dbReference type="KEGG" id="blau:DQQ01_12445"/>
<gene>
    <name evidence="13" type="ORF">DQQ01_12445</name>
</gene>